<dbReference type="GO" id="GO:0070401">
    <property type="term" value="F:NADP+ binding"/>
    <property type="evidence" value="ECO:0007669"/>
    <property type="project" value="InterPro"/>
</dbReference>
<feature type="domain" description="Semialdehyde dehydrogenase NAD-binding" evidence="5">
    <location>
        <begin position="6"/>
        <end position="142"/>
    </location>
</feature>
<dbReference type="EMBL" id="FNVO01000025">
    <property type="protein sequence ID" value="SEG90072.1"/>
    <property type="molecule type" value="Genomic_DNA"/>
</dbReference>
<evidence type="ECO:0000313" key="6">
    <source>
        <dbReference type="EMBL" id="SEG90072.1"/>
    </source>
</evidence>
<reference evidence="7" key="1">
    <citation type="submission" date="2016-10" db="EMBL/GenBank/DDBJ databases">
        <authorList>
            <person name="Varghese N."/>
            <person name="Submissions S."/>
        </authorList>
    </citation>
    <scope>NUCLEOTIDE SEQUENCE [LARGE SCALE GENOMIC DNA]</scope>
    <source>
        <strain evidence="7">DSM 43163</strain>
    </source>
</reference>
<keyword evidence="3 4" id="KW-0560">Oxidoreductase</keyword>
<comment type="similarity">
    <text evidence="4">Belongs to the NAGSA dehydrogenase family. Type 1 subfamily.</text>
</comment>
<keyword evidence="4" id="KW-0055">Arginine biosynthesis</keyword>
<dbReference type="InterPro" id="IPR050085">
    <property type="entry name" value="AGPR"/>
</dbReference>
<evidence type="ECO:0000256" key="2">
    <source>
        <dbReference type="ARBA" id="ARBA00022857"/>
    </source>
</evidence>
<dbReference type="Gene3D" id="3.40.50.720">
    <property type="entry name" value="NAD(P)-binding Rossmann-like Domain"/>
    <property type="match status" value="1"/>
</dbReference>
<keyword evidence="7" id="KW-1185">Reference proteome</keyword>
<evidence type="ECO:0000256" key="3">
    <source>
        <dbReference type="ARBA" id="ARBA00023002"/>
    </source>
</evidence>
<dbReference type="InterPro" id="IPR058924">
    <property type="entry name" value="AGPR_dimerisation_dom"/>
</dbReference>
<dbReference type="CDD" id="cd23939">
    <property type="entry name" value="AGPR_1_C_LysY"/>
    <property type="match status" value="1"/>
</dbReference>
<comment type="subcellular location">
    <subcellularLocation>
        <location evidence="4">Cytoplasm</location>
    </subcellularLocation>
</comment>
<dbReference type="SUPFAM" id="SSF51735">
    <property type="entry name" value="NAD(P)-binding Rossmann-fold domains"/>
    <property type="match status" value="1"/>
</dbReference>
<dbReference type="HAMAP" id="MF_00150">
    <property type="entry name" value="ArgC_type1"/>
    <property type="match status" value="1"/>
</dbReference>
<dbReference type="NCBIfam" id="TIGR01850">
    <property type="entry name" value="argC"/>
    <property type="match status" value="1"/>
</dbReference>
<dbReference type="Pfam" id="PF01118">
    <property type="entry name" value="Semialdhyde_dh"/>
    <property type="match status" value="1"/>
</dbReference>
<evidence type="ECO:0000313" key="7">
    <source>
        <dbReference type="Proteomes" id="UP000236723"/>
    </source>
</evidence>
<name>A0A1H6DXK4_9ACTN</name>
<dbReference type="InterPro" id="IPR036291">
    <property type="entry name" value="NAD(P)-bd_dom_sf"/>
</dbReference>
<dbReference type="RefSeq" id="WP_103943940.1">
    <property type="nucleotide sequence ID" value="NZ_FNVO01000025.1"/>
</dbReference>
<comment type="function">
    <text evidence="4">Catalyzes the NADPH-dependent reduction of N-acetyl-5-glutamyl phosphate to yield N-acetyl-L-glutamate 5-semialdehyde.</text>
</comment>
<keyword evidence="1 4" id="KW-0028">Amino-acid biosynthesis</keyword>
<dbReference type="GO" id="GO:0003942">
    <property type="term" value="F:N-acetyl-gamma-glutamyl-phosphate reductase activity"/>
    <property type="evidence" value="ECO:0007669"/>
    <property type="project" value="UniProtKB-UniRule"/>
</dbReference>
<dbReference type="GO" id="GO:0051287">
    <property type="term" value="F:NAD binding"/>
    <property type="evidence" value="ECO:0007669"/>
    <property type="project" value="InterPro"/>
</dbReference>
<comment type="pathway">
    <text evidence="4">Amino-acid biosynthesis; L-arginine biosynthesis; N(2)-acetyl-L-ornithine from L-glutamate: step 3/4.</text>
</comment>
<keyword evidence="4" id="KW-0963">Cytoplasm</keyword>
<dbReference type="SMART" id="SM00859">
    <property type="entry name" value="Semialdhyde_dh"/>
    <property type="match status" value="1"/>
</dbReference>
<accession>A0A1H6DXK4</accession>
<dbReference type="InterPro" id="IPR000706">
    <property type="entry name" value="AGPR_type-1"/>
</dbReference>
<keyword evidence="2 4" id="KW-0521">NADP</keyword>
<dbReference type="PANTHER" id="PTHR32338">
    <property type="entry name" value="N-ACETYL-GAMMA-GLUTAMYL-PHOSPHATE REDUCTASE, CHLOROPLASTIC-RELATED-RELATED"/>
    <property type="match status" value="1"/>
</dbReference>
<dbReference type="SUPFAM" id="SSF55347">
    <property type="entry name" value="Glyceraldehyde-3-phosphate dehydrogenase-like, C-terminal domain"/>
    <property type="match status" value="1"/>
</dbReference>
<protein>
    <recommendedName>
        <fullName evidence="4">N-acetyl-gamma-glutamyl-phosphate reductase</fullName>
        <shortName evidence="4">AGPR</shortName>
        <ecNumber evidence="4">1.2.1.38</ecNumber>
    </recommendedName>
    <alternativeName>
        <fullName evidence="4">N-acetyl-glutamate semialdehyde dehydrogenase</fullName>
        <shortName evidence="4">NAGSA dehydrogenase</shortName>
    </alternativeName>
</protein>
<dbReference type="UniPathway" id="UPA00068">
    <property type="reaction ID" value="UER00108"/>
</dbReference>
<proteinExistence type="inferred from homology"/>
<dbReference type="Proteomes" id="UP000236723">
    <property type="component" value="Unassembled WGS sequence"/>
</dbReference>
<evidence type="ECO:0000259" key="5">
    <source>
        <dbReference type="SMART" id="SM00859"/>
    </source>
</evidence>
<dbReference type="Gene3D" id="3.30.360.10">
    <property type="entry name" value="Dihydrodipicolinate Reductase, domain 2"/>
    <property type="match status" value="1"/>
</dbReference>
<dbReference type="Pfam" id="PF22698">
    <property type="entry name" value="Semialdhyde_dhC_1"/>
    <property type="match status" value="1"/>
</dbReference>
<dbReference type="PANTHER" id="PTHR32338:SF11">
    <property type="entry name" value="[LYSW]-L-2-AMINOADIPATE_[LYSW]-L-GLUTAMATE PHOSPHATE REDUCTASE-RELATED"/>
    <property type="match status" value="1"/>
</dbReference>
<dbReference type="AlphaFoldDB" id="A0A1H6DXK4"/>
<dbReference type="GO" id="GO:0006526">
    <property type="term" value="P:L-arginine biosynthetic process"/>
    <property type="evidence" value="ECO:0007669"/>
    <property type="project" value="UniProtKB-UniRule"/>
</dbReference>
<comment type="catalytic activity">
    <reaction evidence="4">
        <text>N-acetyl-L-glutamate 5-semialdehyde + phosphate + NADP(+) = N-acetyl-L-glutamyl 5-phosphate + NADPH + H(+)</text>
        <dbReference type="Rhea" id="RHEA:21588"/>
        <dbReference type="ChEBI" id="CHEBI:15378"/>
        <dbReference type="ChEBI" id="CHEBI:29123"/>
        <dbReference type="ChEBI" id="CHEBI:43474"/>
        <dbReference type="ChEBI" id="CHEBI:57783"/>
        <dbReference type="ChEBI" id="CHEBI:57936"/>
        <dbReference type="ChEBI" id="CHEBI:58349"/>
        <dbReference type="EC" id="1.2.1.38"/>
    </reaction>
</comment>
<dbReference type="GO" id="GO:0005737">
    <property type="term" value="C:cytoplasm"/>
    <property type="evidence" value="ECO:0007669"/>
    <property type="project" value="UniProtKB-SubCell"/>
</dbReference>
<dbReference type="OrthoDB" id="9801289at2"/>
<evidence type="ECO:0000256" key="4">
    <source>
        <dbReference type="HAMAP-Rule" id="MF_00150"/>
    </source>
</evidence>
<gene>
    <name evidence="4" type="primary">argC</name>
    <name evidence="6" type="ORF">SAMN04489712_12530</name>
</gene>
<organism evidence="6 7">
    <name type="scientific">Thermomonospora echinospora</name>
    <dbReference type="NCBI Taxonomy" id="1992"/>
    <lineage>
        <taxon>Bacteria</taxon>
        <taxon>Bacillati</taxon>
        <taxon>Actinomycetota</taxon>
        <taxon>Actinomycetes</taxon>
        <taxon>Streptosporangiales</taxon>
        <taxon>Thermomonosporaceae</taxon>
        <taxon>Thermomonospora</taxon>
    </lineage>
</organism>
<dbReference type="EC" id="1.2.1.38" evidence="4"/>
<evidence type="ECO:0000256" key="1">
    <source>
        <dbReference type="ARBA" id="ARBA00022605"/>
    </source>
</evidence>
<dbReference type="InterPro" id="IPR000534">
    <property type="entry name" value="Semialdehyde_DH_NAD-bd"/>
</dbReference>
<sequence length="343" mass="35766">MPERVRAGIVGASGYIGGELLRLLLGHPHVEVAAATSARLAGRSVDTAHPNLRGVTDLTFVSPETLEPVDVLFAAAPHTQTMARMPEFLGLAGLVVDLSADFRLRDPAVFARYYGAPHTAPDLLGGFACGLPELYRKELTDADRISVPGCMATAAILALAPAAAAGLIEPDVVVDARTGSSGSGATAGPANTHAERSGALRVFAPAGHRHEAEIAQATGLAVRMTATGVEAVRGVQVLCHVRLTGGAGERDLWRAYRERYADEPFVRLVARRRGPHRLPDPKILAGANFCDVGFAVDGRGGATLVAALDNLVKGGAGGAVQSLNVRRGWPERTGLAFPGLHPV</sequence>
<feature type="active site" evidence="4">
    <location>
        <position position="150"/>
    </location>
</feature>